<dbReference type="Proteomes" id="UP000195514">
    <property type="component" value="Chromosome I"/>
</dbReference>
<proteinExistence type="predicted"/>
<dbReference type="AlphaFoldDB" id="A0A1Y6K649"/>
<keyword evidence="2" id="KW-1185">Reference proteome</keyword>
<dbReference type="KEGG" id="abat:CFX1CAM_2117"/>
<reference evidence="2" key="1">
    <citation type="submission" date="2017-05" db="EMBL/GenBank/DDBJ databases">
        <authorList>
            <person name="Kirkegaard R."/>
            <person name="Mcilroy J S."/>
        </authorList>
    </citation>
    <scope>NUCLEOTIDE SEQUENCE [LARGE SCALE GENOMIC DNA]</scope>
</reference>
<dbReference type="RefSeq" id="WP_087862966.1">
    <property type="nucleotide sequence ID" value="NZ_LT859958.1"/>
</dbReference>
<dbReference type="OrthoDB" id="164381at2"/>
<evidence type="ECO:0000313" key="1">
    <source>
        <dbReference type="EMBL" id="SMX55182.1"/>
    </source>
</evidence>
<accession>A0A1Y6K649</accession>
<organism evidence="1 2">
    <name type="scientific">Candidatus Brevifilum fermentans</name>
    <dbReference type="NCBI Taxonomy" id="1986204"/>
    <lineage>
        <taxon>Bacteria</taxon>
        <taxon>Bacillati</taxon>
        <taxon>Chloroflexota</taxon>
        <taxon>Anaerolineae</taxon>
        <taxon>Anaerolineales</taxon>
        <taxon>Anaerolineaceae</taxon>
        <taxon>Candidatus Brevifilum</taxon>
    </lineage>
</organism>
<protein>
    <submittedName>
        <fullName evidence="1">Uncharacterized protein</fullName>
    </submittedName>
</protein>
<sequence>MAYRDWKVIKIAYCEHAGEEVYLEADIVYPATFLPNQAPRILAHRCSRGLACNSFSQPGCCWSGTNPNYDPFKAPKSDKRSE</sequence>
<name>A0A1Y6K649_9CHLR</name>
<evidence type="ECO:0000313" key="2">
    <source>
        <dbReference type="Proteomes" id="UP000195514"/>
    </source>
</evidence>
<dbReference type="EMBL" id="LT859958">
    <property type="protein sequence ID" value="SMX55182.1"/>
    <property type="molecule type" value="Genomic_DNA"/>
</dbReference>
<gene>
    <name evidence="1" type="ORF">CFX1CAM_2117</name>
</gene>